<evidence type="ECO:0000313" key="1">
    <source>
        <dbReference type="EMBL" id="OMH80451.1"/>
    </source>
</evidence>
<protein>
    <submittedName>
        <fullName evidence="1">Uncharacterized protein</fullName>
    </submittedName>
</protein>
<gene>
    <name evidence="1" type="ORF">AX774_g6113</name>
</gene>
<keyword evidence="2" id="KW-1185">Reference proteome</keyword>
<dbReference type="AlphaFoldDB" id="A0A1R1PHJ8"/>
<dbReference type="EMBL" id="LSSK01001184">
    <property type="protein sequence ID" value="OMH80451.1"/>
    <property type="molecule type" value="Genomic_DNA"/>
</dbReference>
<evidence type="ECO:0000313" key="2">
    <source>
        <dbReference type="Proteomes" id="UP000188320"/>
    </source>
</evidence>
<organism evidence="1 2">
    <name type="scientific">Zancudomyces culisetae</name>
    <name type="common">Gut fungus</name>
    <name type="synonym">Smittium culisetae</name>
    <dbReference type="NCBI Taxonomy" id="1213189"/>
    <lineage>
        <taxon>Eukaryota</taxon>
        <taxon>Fungi</taxon>
        <taxon>Fungi incertae sedis</taxon>
        <taxon>Zoopagomycota</taxon>
        <taxon>Kickxellomycotina</taxon>
        <taxon>Harpellomycetes</taxon>
        <taxon>Harpellales</taxon>
        <taxon>Legeriomycetaceae</taxon>
        <taxon>Zancudomyces</taxon>
    </lineage>
</organism>
<comment type="caution">
    <text evidence="1">The sequence shown here is derived from an EMBL/GenBank/DDBJ whole genome shotgun (WGS) entry which is preliminary data.</text>
</comment>
<proteinExistence type="predicted"/>
<reference evidence="2" key="1">
    <citation type="submission" date="2017-01" db="EMBL/GenBank/DDBJ databases">
        <authorList>
            <person name="Wang Y."/>
            <person name="White M."/>
            <person name="Kvist S."/>
            <person name="Moncalvo J.-M."/>
        </authorList>
    </citation>
    <scope>NUCLEOTIDE SEQUENCE [LARGE SCALE GENOMIC DNA]</scope>
    <source>
        <strain evidence="2">COL-18-3</strain>
    </source>
</reference>
<sequence length="95" mass="11124">MFILVFEIKCKADENSELNLLNLDSREFDLGDGQTHSLLFKFHNREPYKSFCHCRHALVNPFNVTRSHEATYTEKETKLLSKPMNIQRSIRSPVP</sequence>
<accession>A0A1R1PHJ8</accession>
<dbReference type="Proteomes" id="UP000188320">
    <property type="component" value="Unassembled WGS sequence"/>
</dbReference>
<name>A0A1R1PHJ8_ZANCU</name>